<proteinExistence type="predicted"/>
<dbReference type="RefSeq" id="WP_378937133.1">
    <property type="nucleotide sequence ID" value="NZ_JBHLVO010000022.1"/>
</dbReference>
<gene>
    <name evidence="1" type="ORF">ACFFIX_19760</name>
</gene>
<sequence>MKRKENVLNGTNGANIGDLITFTRRERSYQALVINIRDRSVIAELLNSKDIIEHDLENERTVVAYTNYKIIKKSDIPAQSVYAIDGWNFGWRKVN</sequence>
<organism evidence="1 2">
    <name type="scientific">Metabacillus herbersteinensis</name>
    <dbReference type="NCBI Taxonomy" id="283816"/>
    <lineage>
        <taxon>Bacteria</taxon>
        <taxon>Bacillati</taxon>
        <taxon>Bacillota</taxon>
        <taxon>Bacilli</taxon>
        <taxon>Bacillales</taxon>
        <taxon>Bacillaceae</taxon>
        <taxon>Metabacillus</taxon>
    </lineage>
</organism>
<evidence type="ECO:0000313" key="2">
    <source>
        <dbReference type="Proteomes" id="UP001589854"/>
    </source>
</evidence>
<dbReference type="InterPro" id="IPR018690">
    <property type="entry name" value="DUF2187"/>
</dbReference>
<protein>
    <submittedName>
        <fullName evidence="1">DUF2187 family protein</fullName>
    </submittedName>
</protein>
<reference evidence="1 2" key="1">
    <citation type="submission" date="2024-09" db="EMBL/GenBank/DDBJ databases">
        <authorList>
            <person name="Sun Q."/>
            <person name="Mori K."/>
        </authorList>
    </citation>
    <scope>NUCLEOTIDE SEQUENCE [LARGE SCALE GENOMIC DNA]</scope>
    <source>
        <strain evidence="1 2">CCM 7228</strain>
    </source>
</reference>
<keyword evidence="2" id="KW-1185">Reference proteome</keyword>
<evidence type="ECO:0000313" key="1">
    <source>
        <dbReference type="EMBL" id="MFC0273632.1"/>
    </source>
</evidence>
<dbReference type="Pfam" id="PF09953">
    <property type="entry name" value="DUF2187"/>
    <property type="match status" value="1"/>
</dbReference>
<dbReference type="Proteomes" id="UP001589854">
    <property type="component" value="Unassembled WGS sequence"/>
</dbReference>
<accession>A0ABV6GIV9</accession>
<comment type="caution">
    <text evidence="1">The sequence shown here is derived from an EMBL/GenBank/DDBJ whole genome shotgun (WGS) entry which is preliminary data.</text>
</comment>
<dbReference type="EMBL" id="JBHLVO010000022">
    <property type="protein sequence ID" value="MFC0273632.1"/>
    <property type="molecule type" value="Genomic_DNA"/>
</dbReference>
<name>A0ABV6GIV9_9BACI</name>